<sequence>MVGEDGKLVNTVPLKGGYFEMKLPETFFASNPKSITLNWIDFYR</sequence>
<evidence type="ECO:0000313" key="1">
    <source>
        <dbReference type="EMBL" id="SMP41556.1"/>
    </source>
</evidence>
<comment type="caution">
    <text evidence="1">The sequence shown here is derived from an EMBL/GenBank/DDBJ whole genome shotgun (WGS) entry which is preliminary data.</text>
</comment>
<evidence type="ECO:0000313" key="2">
    <source>
        <dbReference type="Proteomes" id="UP001158067"/>
    </source>
</evidence>
<dbReference type="Proteomes" id="UP001158067">
    <property type="component" value="Unassembled WGS sequence"/>
</dbReference>
<accession>A0ABY1PPM7</accession>
<protein>
    <submittedName>
        <fullName evidence="1">Uncharacterized protein</fullName>
    </submittedName>
</protein>
<keyword evidence="2" id="KW-1185">Reference proteome</keyword>
<organism evidence="1 2">
    <name type="scientific">Neorhodopirellula lusitana</name>
    <dbReference type="NCBI Taxonomy" id="445327"/>
    <lineage>
        <taxon>Bacteria</taxon>
        <taxon>Pseudomonadati</taxon>
        <taxon>Planctomycetota</taxon>
        <taxon>Planctomycetia</taxon>
        <taxon>Pirellulales</taxon>
        <taxon>Pirellulaceae</taxon>
        <taxon>Neorhodopirellula</taxon>
    </lineage>
</organism>
<dbReference type="EMBL" id="FXUG01000001">
    <property type="protein sequence ID" value="SMP41556.1"/>
    <property type="molecule type" value="Genomic_DNA"/>
</dbReference>
<reference evidence="1 2" key="1">
    <citation type="submission" date="2017-05" db="EMBL/GenBank/DDBJ databases">
        <authorList>
            <person name="Varghese N."/>
            <person name="Submissions S."/>
        </authorList>
    </citation>
    <scope>NUCLEOTIDE SEQUENCE [LARGE SCALE GENOMIC DNA]</scope>
    <source>
        <strain evidence="1 2">DSM 25457</strain>
    </source>
</reference>
<proteinExistence type="predicted"/>
<name>A0ABY1PPM7_9BACT</name>
<gene>
    <name evidence="1" type="ORF">SAMN06265222_101608</name>
</gene>